<evidence type="ECO:0000313" key="3">
    <source>
        <dbReference type="Proteomes" id="UP001595379"/>
    </source>
</evidence>
<feature type="region of interest" description="Disordered" evidence="1">
    <location>
        <begin position="312"/>
        <end position="331"/>
    </location>
</feature>
<feature type="region of interest" description="Disordered" evidence="1">
    <location>
        <begin position="1"/>
        <end position="21"/>
    </location>
</feature>
<accession>A0ABV6ZW52</accession>
<name>A0ABV6ZW52_9PROT</name>
<dbReference type="RefSeq" id="WP_343165383.1">
    <property type="nucleotide sequence ID" value="NZ_JBHRSV010000005.1"/>
</dbReference>
<dbReference type="Proteomes" id="UP001595379">
    <property type="component" value="Unassembled WGS sequence"/>
</dbReference>
<organism evidence="2 3">
    <name type="scientific">Hyphobacterium vulgare</name>
    <dbReference type="NCBI Taxonomy" id="1736751"/>
    <lineage>
        <taxon>Bacteria</taxon>
        <taxon>Pseudomonadati</taxon>
        <taxon>Pseudomonadota</taxon>
        <taxon>Alphaproteobacteria</taxon>
        <taxon>Maricaulales</taxon>
        <taxon>Maricaulaceae</taxon>
        <taxon>Hyphobacterium</taxon>
    </lineage>
</organism>
<evidence type="ECO:0000313" key="2">
    <source>
        <dbReference type="EMBL" id="MFC2925618.1"/>
    </source>
</evidence>
<evidence type="ECO:0000256" key="1">
    <source>
        <dbReference type="SAM" id="MobiDB-lite"/>
    </source>
</evidence>
<dbReference type="EMBL" id="JBHRSV010000005">
    <property type="protein sequence ID" value="MFC2925618.1"/>
    <property type="molecule type" value="Genomic_DNA"/>
</dbReference>
<gene>
    <name evidence="2" type="ORF">ACFOOR_05825</name>
</gene>
<reference evidence="3" key="1">
    <citation type="journal article" date="2019" name="Int. J. Syst. Evol. Microbiol.">
        <title>The Global Catalogue of Microorganisms (GCM) 10K type strain sequencing project: providing services to taxonomists for standard genome sequencing and annotation.</title>
        <authorList>
            <consortium name="The Broad Institute Genomics Platform"/>
            <consortium name="The Broad Institute Genome Sequencing Center for Infectious Disease"/>
            <person name="Wu L."/>
            <person name="Ma J."/>
        </authorList>
    </citation>
    <scope>NUCLEOTIDE SEQUENCE [LARGE SCALE GENOMIC DNA]</scope>
    <source>
        <strain evidence="3">KCTC 52487</strain>
    </source>
</reference>
<keyword evidence="3" id="KW-1185">Reference proteome</keyword>
<sequence>MPPEPANPDLDDFSSPPINFDPWPDADGEIELANVQGQIGLSLAMSGLVPDGELLDLVGHIVGYGRKEAYERDAKHSSKQPGREHGLQSQNVALHLVSSAASSILKCLGELDEGDRQLLTRDLQLSQNAIGIYLPTIHACRAVADRAKSLLYEAKCASEPDLEQSRLERITQIAEDATWIELNLMALGRNTEDKLYAKVCDLLHPEKCDRGPVRRSFIGHAEPGTFEWALEVFEKAGNSAKTKSRGIAPRMAALETVERLCRVWEQYSGEPVTYSPDLAGAPSSKAGMFVTRIMKLVDEKYTDQQIAGWMKKAAKKLRSERESRPKKSGKK</sequence>
<protein>
    <submittedName>
        <fullName evidence="2">Uncharacterized protein</fullName>
    </submittedName>
</protein>
<comment type="caution">
    <text evidence="2">The sequence shown here is derived from an EMBL/GenBank/DDBJ whole genome shotgun (WGS) entry which is preliminary data.</text>
</comment>
<proteinExistence type="predicted"/>